<proteinExistence type="predicted"/>
<protein>
    <recommendedName>
        <fullName evidence="1">t-SNARE coiled-coil homology domain-containing protein</fullName>
    </recommendedName>
</protein>
<dbReference type="InterPro" id="IPR000727">
    <property type="entry name" value="T_SNARE_dom"/>
</dbReference>
<dbReference type="Proteomes" id="UP000478052">
    <property type="component" value="Unassembled WGS sequence"/>
</dbReference>
<comment type="caution">
    <text evidence="2">The sequence shown here is derived from an EMBL/GenBank/DDBJ whole genome shotgun (WGS) entry which is preliminary data.</text>
</comment>
<dbReference type="AlphaFoldDB" id="A0A6G0VQE6"/>
<evidence type="ECO:0000313" key="3">
    <source>
        <dbReference type="Proteomes" id="UP000478052"/>
    </source>
</evidence>
<feature type="domain" description="T-SNARE coiled-coil homology" evidence="1">
    <location>
        <begin position="82"/>
        <end position="130"/>
    </location>
</feature>
<name>A0A6G0VQE6_APHCR</name>
<dbReference type="PROSITE" id="PS50192">
    <property type="entry name" value="T_SNARE"/>
    <property type="match status" value="1"/>
</dbReference>
<organism evidence="2 3">
    <name type="scientific">Aphis craccivora</name>
    <name type="common">Cowpea aphid</name>
    <dbReference type="NCBI Taxonomy" id="307492"/>
    <lineage>
        <taxon>Eukaryota</taxon>
        <taxon>Metazoa</taxon>
        <taxon>Ecdysozoa</taxon>
        <taxon>Arthropoda</taxon>
        <taxon>Hexapoda</taxon>
        <taxon>Insecta</taxon>
        <taxon>Pterygota</taxon>
        <taxon>Neoptera</taxon>
        <taxon>Paraneoptera</taxon>
        <taxon>Hemiptera</taxon>
        <taxon>Sternorrhyncha</taxon>
        <taxon>Aphidomorpha</taxon>
        <taxon>Aphidoidea</taxon>
        <taxon>Aphididae</taxon>
        <taxon>Aphidini</taxon>
        <taxon>Aphis</taxon>
        <taxon>Aphis</taxon>
    </lineage>
</organism>
<gene>
    <name evidence="2" type="ORF">FWK35_00025384</name>
</gene>
<reference evidence="2 3" key="1">
    <citation type="submission" date="2019-08" db="EMBL/GenBank/DDBJ databases">
        <title>Whole genome of Aphis craccivora.</title>
        <authorList>
            <person name="Voronova N.V."/>
            <person name="Shulinski R.S."/>
            <person name="Bandarenka Y.V."/>
            <person name="Zhorov D.G."/>
            <person name="Warner D."/>
        </authorList>
    </citation>
    <scope>NUCLEOTIDE SEQUENCE [LARGE SCALE GENOMIC DNA]</scope>
    <source>
        <strain evidence="2">180601</strain>
        <tissue evidence="2">Whole Body</tissue>
    </source>
</reference>
<keyword evidence="3" id="KW-1185">Reference proteome</keyword>
<accession>A0A6G0VQE6</accession>
<evidence type="ECO:0000313" key="2">
    <source>
        <dbReference type="EMBL" id="KAF0705894.1"/>
    </source>
</evidence>
<evidence type="ECO:0000259" key="1">
    <source>
        <dbReference type="PROSITE" id="PS50192"/>
    </source>
</evidence>
<feature type="non-terminal residue" evidence="2">
    <location>
        <position position="130"/>
    </location>
</feature>
<sequence length="130" mass="15918">MILPSVVSRKKKFNVLYYYMHKYFVKQNKGKFHTKCVNKYFNIKLNTNDTWYLNNTKYVIPKWGTKIRHQITVTRQRFYRHIFYHNKMEKKLDDLIKTVTELKTSNGKIISSLNSQNEKFNRMEKRLDDL</sequence>
<dbReference type="EMBL" id="VUJU01013111">
    <property type="protein sequence ID" value="KAF0705894.1"/>
    <property type="molecule type" value="Genomic_DNA"/>
</dbReference>